<protein>
    <submittedName>
        <fullName evidence="1">Uncharacterized protein</fullName>
    </submittedName>
</protein>
<feature type="non-terminal residue" evidence="1">
    <location>
        <position position="194"/>
    </location>
</feature>
<evidence type="ECO:0000313" key="1">
    <source>
        <dbReference type="EMBL" id="ETO32525.1"/>
    </source>
</evidence>
<accession>X6P1V6</accession>
<name>X6P1V6_RETFI</name>
<dbReference type="EMBL" id="ASPP01004143">
    <property type="protein sequence ID" value="ETO32525.1"/>
    <property type="molecule type" value="Genomic_DNA"/>
</dbReference>
<dbReference type="AlphaFoldDB" id="X6P1V6"/>
<organism evidence="1 2">
    <name type="scientific">Reticulomyxa filosa</name>
    <dbReference type="NCBI Taxonomy" id="46433"/>
    <lineage>
        <taxon>Eukaryota</taxon>
        <taxon>Sar</taxon>
        <taxon>Rhizaria</taxon>
        <taxon>Retaria</taxon>
        <taxon>Foraminifera</taxon>
        <taxon>Monothalamids</taxon>
        <taxon>Reticulomyxidae</taxon>
        <taxon>Reticulomyxa</taxon>
    </lineage>
</organism>
<reference evidence="1 2" key="1">
    <citation type="journal article" date="2013" name="Curr. Biol.">
        <title>The Genome of the Foraminiferan Reticulomyxa filosa.</title>
        <authorList>
            <person name="Glockner G."/>
            <person name="Hulsmann N."/>
            <person name="Schleicher M."/>
            <person name="Noegel A.A."/>
            <person name="Eichinger L."/>
            <person name="Gallinger C."/>
            <person name="Pawlowski J."/>
            <person name="Sierra R."/>
            <person name="Euteneuer U."/>
            <person name="Pillet L."/>
            <person name="Moustafa A."/>
            <person name="Platzer M."/>
            <person name="Groth M."/>
            <person name="Szafranski K."/>
            <person name="Schliwa M."/>
        </authorList>
    </citation>
    <scope>NUCLEOTIDE SEQUENCE [LARGE SCALE GENOMIC DNA]</scope>
</reference>
<comment type="caution">
    <text evidence="1">The sequence shown here is derived from an EMBL/GenBank/DDBJ whole genome shotgun (WGS) entry which is preliminary data.</text>
</comment>
<dbReference type="Proteomes" id="UP000023152">
    <property type="component" value="Unassembled WGS sequence"/>
</dbReference>
<evidence type="ECO:0000313" key="2">
    <source>
        <dbReference type="Proteomes" id="UP000023152"/>
    </source>
</evidence>
<proteinExistence type="predicted"/>
<gene>
    <name evidence="1" type="ORF">RFI_04592</name>
</gene>
<keyword evidence="2" id="KW-1185">Reference proteome</keyword>
<sequence length="194" mass="22360">MVVGSFCVGEKDGQEMLVSHIGKSSLRISCSAKCPTEEANHGKEKEEMTNTERILHSKSKIMTVGQMVMVSELGENSKEFGGDTKKTSLEMKEEGKKPVLKRHQEHDQAGLETHDLVLKQIAYIKTRNVERTLQKYEPRLLKWRDDVYRRALDSGVTEQSPQNLRLAVIQTVVQWYFLNTFVFKLHEKRRIMPI</sequence>